<name>A0A0C9UGY6_SPHS4</name>
<dbReference type="EMBL" id="KN837311">
    <property type="protein sequence ID" value="KIJ28242.1"/>
    <property type="molecule type" value="Genomic_DNA"/>
</dbReference>
<reference evidence="1 2" key="1">
    <citation type="submission" date="2014-06" db="EMBL/GenBank/DDBJ databases">
        <title>Evolutionary Origins and Diversification of the Mycorrhizal Mutualists.</title>
        <authorList>
            <consortium name="DOE Joint Genome Institute"/>
            <consortium name="Mycorrhizal Genomics Consortium"/>
            <person name="Kohler A."/>
            <person name="Kuo A."/>
            <person name="Nagy L.G."/>
            <person name="Floudas D."/>
            <person name="Copeland A."/>
            <person name="Barry K.W."/>
            <person name="Cichocki N."/>
            <person name="Veneault-Fourrey C."/>
            <person name="LaButti K."/>
            <person name="Lindquist E.A."/>
            <person name="Lipzen A."/>
            <person name="Lundell T."/>
            <person name="Morin E."/>
            <person name="Murat C."/>
            <person name="Riley R."/>
            <person name="Ohm R."/>
            <person name="Sun H."/>
            <person name="Tunlid A."/>
            <person name="Henrissat B."/>
            <person name="Grigoriev I.V."/>
            <person name="Hibbett D.S."/>
            <person name="Martin F."/>
        </authorList>
    </citation>
    <scope>NUCLEOTIDE SEQUENCE [LARGE SCALE GENOMIC DNA]</scope>
    <source>
        <strain evidence="1 2">SS14</strain>
    </source>
</reference>
<protein>
    <submittedName>
        <fullName evidence="1">Uncharacterized protein</fullName>
    </submittedName>
</protein>
<organism evidence="1 2">
    <name type="scientific">Sphaerobolus stellatus (strain SS14)</name>
    <dbReference type="NCBI Taxonomy" id="990650"/>
    <lineage>
        <taxon>Eukaryota</taxon>
        <taxon>Fungi</taxon>
        <taxon>Dikarya</taxon>
        <taxon>Basidiomycota</taxon>
        <taxon>Agaricomycotina</taxon>
        <taxon>Agaricomycetes</taxon>
        <taxon>Phallomycetidae</taxon>
        <taxon>Geastrales</taxon>
        <taxon>Sphaerobolaceae</taxon>
        <taxon>Sphaerobolus</taxon>
    </lineage>
</organism>
<sequence>MIIWTNSRTSLEDRYLNFELYHYYLQTQNSTDWVTNSSKRDLNSQLSLVGVSVLLTYPIGNVYDNIRNAVDGLTTNMGKLVISRYLNRANSPKHAPNSQLSLVGVTTLNPSPVTCHKYRYFSTRACTQLKTLNFCEFTEPTQYNSHTEQHSRGFLENMN</sequence>
<dbReference type="HOGENOM" id="CLU_1661901_0_0_1"/>
<keyword evidence="2" id="KW-1185">Reference proteome</keyword>
<dbReference type="AlphaFoldDB" id="A0A0C9UGY6"/>
<accession>A0A0C9UGY6</accession>
<proteinExistence type="predicted"/>
<evidence type="ECO:0000313" key="1">
    <source>
        <dbReference type="EMBL" id="KIJ28242.1"/>
    </source>
</evidence>
<gene>
    <name evidence="1" type="ORF">M422DRAFT_270473</name>
</gene>
<evidence type="ECO:0000313" key="2">
    <source>
        <dbReference type="Proteomes" id="UP000054279"/>
    </source>
</evidence>
<dbReference type="Proteomes" id="UP000054279">
    <property type="component" value="Unassembled WGS sequence"/>
</dbReference>